<organism evidence="1 2">
    <name type="scientific">Protopolystoma xenopodis</name>
    <dbReference type="NCBI Taxonomy" id="117903"/>
    <lineage>
        <taxon>Eukaryota</taxon>
        <taxon>Metazoa</taxon>
        <taxon>Spiralia</taxon>
        <taxon>Lophotrochozoa</taxon>
        <taxon>Platyhelminthes</taxon>
        <taxon>Monogenea</taxon>
        <taxon>Polyopisthocotylea</taxon>
        <taxon>Polystomatidea</taxon>
        <taxon>Polystomatidae</taxon>
        <taxon>Protopolystoma</taxon>
    </lineage>
</organism>
<keyword evidence="2" id="KW-1185">Reference proteome</keyword>
<comment type="caution">
    <text evidence="1">The sequence shown here is derived from an EMBL/GenBank/DDBJ whole genome shotgun (WGS) entry which is preliminary data.</text>
</comment>
<evidence type="ECO:0000313" key="1">
    <source>
        <dbReference type="EMBL" id="VEL09790.1"/>
    </source>
</evidence>
<name>A0A3S5FC24_9PLAT</name>
<protein>
    <submittedName>
        <fullName evidence="1">Uncharacterized protein</fullName>
    </submittedName>
</protein>
<dbReference type="EMBL" id="CAAALY010007250">
    <property type="protein sequence ID" value="VEL09790.1"/>
    <property type="molecule type" value="Genomic_DNA"/>
</dbReference>
<gene>
    <name evidence="1" type="ORF">PXEA_LOCUS3230</name>
</gene>
<dbReference type="Proteomes" id="UP000784294">
    <property type="component" value="Unassembled WGS sequence"/>
</dbReference>
<reference evidence="1" key="1">
    <citation type="submission" date="2018-11" db="EMBL/GenBank/DDBJ databases">
        <authorList>
            <consortium name="Pathogen Informatics"/>
        </authorList>
    </citation>
    <scope>NUCLEOTIDE SEQUENCE</scope>
</reference>
<accession>A0A3S5FC24</accession>
<evidence type="ECO:0000313" key="2">
    <source>
        <dbReference type="Proteomes" id="UP000784294"/>
    </source>
</evidence>
<dbReference type="AlphaFoldDB" id="A0A3S5FC24"/>
<sequence length="184" mass="19128">MCSSLSVFFFTASFDESRLSPDSGCLGRAEGEPAGPLPLGQATVEPRAAVASCAMATCATAQSGSGCLYIPPIVCGPDASGGTIKKFRPNRFRNRNPNSLTGSGEPCDPVSDCRPQANGAELDCAFFLPSNGQIQSVKPDSIGEARSAPVRAASRLRFACLGNLKLLSKPNANIDSQSMTTLLP</sequence>
<proteinExistence type="predicted"/>